<keyword evidence="2" id="KW-1185">Reference proteome</keyword>
<reference evidence="1 2" key="1">
    <citation type="journal article" date="2015" name="Genome Announc.">
        <title>Virulence Factor Genes Detected in the Complete Genome Sequence of Corynebacterium uterequi DSM 45634, Isolated from the Uterus of a Maiden Mare.</title>
        <authorList>
            <person name="Ruckert C."/>
            <person name="Kriete M."/>
            <person name="Jaenicke S."/>
            <person name="Winkler A."/>
            <person name="Tauch A."/>
        </authorList>
    </citation>
    <scope>NUCLEOTIDE SEQUENCE [LARGE SCALE GENOMIC DNA]</scope>
    <source>
        <strain evidence="1 2">DSM 45634</strain>
    </source>
</reference>
<sequence>MENSVFRYEARITANLEDIERKLRSYLETEYLAATSDADAQTLGTQFPRQLVESIRDSSRPHEECQQLLAYVVGEWFRRHVDGEWALAPMVMDNPAIYFLLGLGITAGNGTIVNISETAKDILEGEDLDFTESMFNVNIRTAAKSSPKDQ</sequence>
<gene>
    <name evidence="1" type="ORF">CUTER_10355</name>
</gene>
<accession>A0A0G3HGX9</accession>
<dbReference type="AlphaFoldDB" id="A0A0G3HGX9"/>
<organism evidence="1 2">
    <name type="scientific">Corynebacterium uterequi</name>
    <dbReference type="NCBI Taxonomy" id="1072256"/>
    <lineage>
        <taxon>Bacteria</taxon>
        <taxon>Bacillati</taxon>
        <taxon>Actinomycetota</taxon>
        <taxon>Actinomycetes</taxon>
        <taxon>Mycobacteriales</taxon>
        <taxon>Corynebacteriaceae</taxon>
        <taxon>Corynebacterium</taxon>
    </lineage>
</organism>
<dbReference type="KEGG" id="cut:CUTER_10355"/>
<reference evidence="2" key="2">
    <citation type="submission" date="2015-05" db="EMBL/GenBank/DDBJ databases">
        <title>Complete genome sequence of Corynebacterium uterequi DSM 45634, isolated from the uterus of a maiden mare.</title>
        <authorList>
            <person name="Ruckert C."/>
            <person name="Albersmeier A."/>
            <person name="Winkler A."/>
            <person name="Tauch A."/>
        </authorList>
    </citation>
    <scope>NUCLEOTIDE SEQUENCE [LARGE SCALE GENOMIC DNA]</scope>
    <source>
        <strain evidence="2">DSM 45634</strain>
    </source>
</reference>
<dbReference type="RefSeq" id="WP_047260326.1">
    <property type="nucleotide sequence ID" value="NZ_CP011546.1"/>
</dbReference>
<dbReference type="OrthoDB" id="4407412at2"/>
<evidence type="ECO:0000313" key="2">
    <source>
        <dbReference type="Proteomes" id="UP000035548"/>
    </source>
</evidence>
<protein>
    <submittedName>
        <fullName evidence="1">Uncharacterized protein</fullName>
    </submittedName>
</protein>
<proteinExistence type="predicted"/>
<name>A0A0G3HGX9_9CORY</name>
<evidence type="ECO:0000313" key="1">
    <source>
        <dbReference type="EMBL" id="AKK12035.1"/>
    </source>
</evidence>
<dbReference type="EMBL" id="CP011546">
    <property type="protein sequence ID" value="AKK12035.1"/>
    <property type="molecule type" value="Genomic_DNA"/>
</dbReference>
<dbReference type="Proteomes" id="UP000035548">
    <property type="component" value="Chromosome"/>
</dbReference>
<dbReference type="PATRIC" id="fig|1072256.5.peg.2036"/>